<name>A0A8R2AYR4_ACYPI</name>
<dbReference type="InterPro" id="IPR036397">
    <property type="entry name" value="RNaseH_sf"/>
</dbReference>
<protein>
    <recommendedName>
        <fullName evidence="1">Integrase catalytic domain-containing protein</fullName>
    </recommendedName>
</protein>
<proteinExistence type="predicted"/>
<dbReference type="InterPro" id="IPR012337">
    <property type="entry name" value="RNaseH-like_sf"/>
</dbReference>
<keyword evidence="3" id="KW-1185">Reference proteome</keyword>
<dbReference type="Gene3D" id="3.30.420.10">
    <property type="entry name" value="Ribonuclease H-like superfamily/Ribonuclease H"/>
    <property type="match status" value="1"/>
</dbReference>
<dbReference type="SUPFAM" id="SSF53098">
    <property type="entry name" value="Ribonuclease H-like"/>
    <property type="match status" value="1"/>
</dbReference>
<dbReference type="InterPro" id="IPR050951">
    <property type="entry name" value="Retrovirus_Pol_polyprotein"/>
</dbReference>
<organism evidence="2 3">
    <name type="scientific">Acyrthosiphon pisum</name>
    <name type="common">Pea aphid</name>
    <dbReference type="NCBI Taxonomy" id="7029"/>
    <lineage>
        <taxon>Eukaryota</taxon>
        <taxon>Metazoa</taxon>
        <taxon>Ecdysozoa</taxon>
        <taxon>Arthropoda</taxon>
        <taxon>Hexapoda</taxon>
        <taxon>Insecta</taxon>
        <taxon>Pterygota</taxon>
        <taxon>Neoptera</taxon>
        <taxon>Paraneoptera</taxon>
        <taxon>Hemiptera</taxon>
        <taxon>Sternorrhyncha</taxon>
        <taxon>Aphidomorpha</taxon>
        <taxon>Aphidoidea</taxon>
        <taxon>Aphididae</taxon>
        <taxon>Macrosiphini</taxon>
        <taxon>Acyrthosiphon</taxon>
    </lineage>
</organism>
<dbReference type="AlphaFoldDB" id="A0A8R2AYR4"/>
<sequence>MNYQDHLTKFVILKPLKTKRAEEIALNLIDIYTIFGAPAILHSDNGREFVNYIITSLNEMWGDIKIVHGKPRHSQGSIERANRDVEEILASWMADNKSKDWPMTLKFVQFQKNRALNSGIGRSPYEAIFGCTARTGLASAGIPYDKIEKLKSEEDIEELLITATIQIILMQ</sequence>
<reference evidence="3" key="1">
    <citation type="submission" date="2010-06" db="EMBL/GenBank/DDBJ databases">
        <authorList>
            <person name="Jiang H."/>
            <person name="Abraham K."/>
            <person name="Ali S."/>
            <person name="Alsbrooks S.L."/>
            <person name="Anim B.N."/>
            <person name="Anosike U.S."/>
            <person name="Attaway T."/>
            <person name="Bandaranaike D.P."/>
            <person name="Battles P.K."/>
            <person name="Bell S.N."/>
            <person name="Bell A.V."/>
            <person name="Beltran B."/>
            <person name="Bickham C."/>
            <person name="Bustamante Y."/>
            <person name="Caleb T."/>
            <person name="Canada A."/>
            <person name="Cardenas V."/>
            <person name="Carter K."/>
            <person name="Chacko J."/>
            <person name="Chandrabose M.N."/>
            <person name="Chavez D."/>
            <person name="Chavez A."/>
            <person name="Chen L."/>
            <person name="Chu H.-S."/>
            <person name="Claassen K.J."/>
            <person name="Cockrell R."/>
            <person name="Collins M."/>
            <person name="Cooper J.A."/>
            <person name="Cree A."/>
            <person name="Curry S.M."/>
            <person name="Da Y."/>
            <person name="Dao M.D."/>
            <person name="Das B."/>
            <person name="Davila M.-L."/>
            <person name="Davy-Carroll L."/>
            <person name="Denson S."/>
            <person name="Dinh H."/>
            <person name="Ebong V.E."/>
            <person name="Edwards J.R."/>
            <person name="Egan A."/>
            <person name="El-Daye J."/>
            <person name="Escobedo L."/>
            <person name="Fernandez S."/>
            <person name="Fernando P.R."/>
            <person name="Flagg N."/>
            <person name="Forbes L.D."/>
            <person name="Fowler R.G."/>
            <person name="Fu Q."/>
            <person name="Gabisi R.A."/>
            <person name="Ganer J."/>
            <person name="Garbino Pronczuk A."/>
            <person name="Garcia R.M."/>
            <person name="Garner T."/>
            <person name="Garrett T.E."/>
            <person name="Gonzalez D.A."/>
            <person name="Hamid H."/>
            <person name="Hawkins E.S."/>
            <person name="Hirani K."/>
            <person name="Hogues M.E."/>
            <person name="Hollins B."/>
            <person name="Hsiao C.-H."/>
            <person name="Jabil R."/>
            <person name="James M.L."/>
            <person name="Jhangiani S.N."/>
            <person name="Johnson B."/>
            <person name="Johnson Q."/>
            <person name="Joshi V."/>
            <person name="Kalu J.B."/>
            <person name="Kam C."/>
            <person name="Kashfia A."/>
            <person name="Keebler J."/>
            <person name="Kisamo H."/>
            <person name="Kovar C.L."/>
            <person name="Lago L.A."/>
            <person name="Lai C.-Y."/>
            <person name="Laidlaw J."/>
            <person name="Lara F."/>
            <person name="Le T.-K."/>
            <person name="Lee S.L."/>
            <person name="Legall F.H."/>
            <person name="Lemon S.J."/>
            <person name="Lewis L.R."/>
            <person name="Li B."/>
            <person name="Liu Y."/>
            <person name="Liu Y.-S."/>
            <person name="Lopez J."/>
            <person name="Lozado R.J."/>
            <person name="Lu J."/>
            <person name="Madu R.C."/>
            <person name="Maheshwari M."/>
            <person name="Maheshwari R."/>
            <person name="Malloy K."/>
            <person name="Martinez E."/>
            <person name="Mathew T."/>
            <person name="Mercado I.C."/>
            <person name="Mercado C."/>
            <person name="Meyer B."/>
            <person name="Montgomery K."/>
            <person name="Morgan M.B."/>
            <person name="Munidasa M."/>
            <person name="Nazareth L.V."/>
            <person name="Nelson J."/>
            <person name="Ng B.M."/>
            <person name="Nguyen N.B."/>
            <person name="Nguyen P.Q."/>
            <person name="Nguyen T."/>
            <person name="Obregon M."/>
            <person name="Okwuonu G.O."/>
            <person name="Onwere C.G."/>
            <person name="Orozco G."/>
            <person name="Parra A."/>
            <person name="Patel S."/>
            <person name="Patil S."/>
            <person name="Perez A."/>
            <person name="Perez Y."/>
            <person name="Pham C."/>
            <person name="Primus E.L."/>
            <person name="Pu L.-L."/>
            <person name="Puazo M."/>
            <person name="Qin X."/>
            <person name="Quiroz J.B."/>
            <person name="Reese J."/>
            <person name="Richards S."/>
            <person name="Rives C.M."/>
            <person name="Robberts R."/>
            <person name="Ruiz S.J."/>
            <person name="Ruiz M.J."/>
            <person name="Santibanez J."/>
            <person name="Schneider B.W."/>
            <person name="Sisson I."/>
            <person name="Smith M."/>
            <person name="Sodergren E."/>
            <person name="Song X.-Z."/>
            <person name="Song B.B."/>
            <person name="Summersgill H."/>
            <person name="Thelus R."/>
            <person name="Thornton R.D."/>
            <person name="Trejos Z.Y."/>
            <person name="Usmani K."/>
            <person name="Vattathil S."/>
            <person name="Villasana D."/>
            <person name="Walker D.L."/>
            <person name="Wang S."/>
            <person name="Wang K."/>
            <person name="White C.S."/>
            <person name="Williams A.C."/>
            <person name="Williamson J."/>
            <person name="Wilson K."/>
            <person name="Woghiren I.O."/>
            <person name="Woodworth J.R."/>
            <person name="Worley K.C."/>
            <person name="Wright R.A."/>
            <person name="Wu W."/>
            <person name="Young L."/>
            <person name="Zhang L."/>
            <person name="Zhang J."/>
            <person name="Zhu Y."/>
            <person name="Muzny D.M."/>
            <person name="Weinstock G."/>
            <person name="Gibbs R.A."/>
        </authorList>
    </citation>
    <scope>NUCLEOTIDE SEQUENCE [LARGE SCALE GENOMIC DNA]</scope>
    <source>
        <strain evidence="3">LSR1</strain>
    </source>
</reference>
<evidence type="ECO:0000259" key="1">
    <source>
        <dbReference type="PROSITE" id="PS50994"/>
    </source>
</evidence>
<dbReference type="PROSITE" id="PS50994">
    <property type="entry name" value="INTEGRASE"/>
    <property type="match status" value="1"/>
</dbReference>
<dbReference type="GO" id="GO:0015074">
    <property type="term" value="P:DNA integration"/>
    <property type="evidence" value="ECO:0007669"/>
    <property type="project" value="InterPro"/>
</dbReference>
<evidence type="ECO:0000313" key="2">
    <source>
        <dbReference type="EnsemblMetazoa" id="XP_008178895.1"/>
    </source>
</evidence>
<evidence type="ECO:0000313" key="3">
    <source>
        <dbReference type="Proteomes" id="UP000007819"/>
    </source>
</evidence>
<feature type="domain" description="Integrase catalytic" evidence="1">
    <location>
        <begin position="1"/>
        <end position="132"/>
    </location>
</feature>
<dbReference type="PANTHER" id="PTHR37984:SF5">
    <property type="entry name" value="PROTEIN NYNRIN-LIKE"/>
    <property type="match status" value="1"/>
</dbReference>
<reference evidence="2" key="2">
    <citation type="submission" date="2022-06" db="UniProtKB">
        <authorList>
            <consortium name="EnsemblMetazoa"/>
        </authorList>
    </citation>
    <scope>IDENTIFICATION</scope>
</reference>
<dbReference type="GeneID" id="103308038"/>
<dbReference type="Proteomes" id="UP000007819">
    <property type="component" value="Chromosome X"/>
</dbReference>
<dbReference type="PANTHER" id="PTHR37984">
    <property type="entry name" value="PROTEIN CBG26694"/>
    <property type="match status" value="1"/>
</dbReference>
<dbReference type="OrthoDB" id="6610322at2759"/>
<dbReference type="GO" id="GO:0003676">
    <property type="term" value="F:nucleic acid binding"/>
    <property type="evidence" value="ECO:0007669"/>
    <property type="project" value="InterPro"/>
</dbReference>
<dbReference type="InterPro" id="IPR001584">
    <property type="entry name" value="Integrase_cat-core"/>
</dbReference>
<accession>A0A8R2AYR4</accession>
<dbReference type="EnsemblMetazoa" id="XM_008180673.1">
    <property type="protein sequence ID" value="XP_008178895.1"/>
    <property type="gene ID" value="LOC103308038"/>
</dbReference>
<dbReference type="RefSeq" id="XP_008178895.1">
    <property type="nucleotide sequence ID" value="XM_008180673.1"/>
</dbReference>
<dbReference type="KEGG" id="api:103308038"/>